<evidence type="ECO:0000313" key="3">
    <source>
        <dbReference type="Proteomes" id="UP000708208"/>
    </source>
</evidence>
<comment type="caution">
    <text evidence="2">The sequence shown here is derived from an EMBL/GenBank/DDBJ whole genome shotgun (WGS) entry which is preliminary data.</text>
</comment>
<feature type="region of interest" description="Disordered" evidence="1">
    <location>
        <begin position="1"/>
        <end position="23"/>
    </location>
</feature>
<evidence type="ECO:0000313" key="2">
    <source>
        <dbReference type="EMBL" id="CAG7717236.1"/>
    </source>
</evidence>
<proteinExistence type="predicted"/>
<dbReference type="AlphaFoldDB" id="A0A8J2JCV5"/>
<dbReference type="Proteomes" id="UP000708208">
    <property type="component" value="Unassembled WGS sequence"/>
</dbReference>
<dbReference type="OrthoDB" id="7784704at2759"/>
<sequence length="43" mass="5333">MRRQKISLEETATKEAEKIRKEAIAREESNRRRCRNDMEQRER</sequence>
<organism evidence="2 3">
    <name type="scientific">Allacma fusca</name>
    <dbReference type="NCBI Taxonomy" id="39272"/>
    <lineage>
        <taxon>Eukaryota</taxon>
        <taxon>Metazoa</taxon>
        <taxon>Ecdysozoa</taxon>
        <taxon>Arthropoda</taxon>
        <taxon>Hexapoda</taxon>
        <taxon>Collembola</taxon>
        <taxon>Symphypleona</taxon>
        <taxon>Sminthuridae</taxon>
        <taxon>Allacma</taxon>
    </lineage>
</organism>
<gene>
    <name evidence="2" type="ORF">AFUS01_LOCUS6701</name>
</gene>
<keyword evidence="3" id="KW-1185">Reference proteome</keyword>
<accession>A0A8J2JCV5</accession>
<protein>
    <submittedName>
        <fullName evidence="2">Uncharacterized protein</fullName>
    </submittedName>
</protein>
<name>A0A8J2JCV5_9HEXA</name>
<reference evidence="2" key="1">
    <citation type="submission" date="2021-06" db="EMBL/GenBank/DDBJ databases">
        <authorList>
            <person name="Hodson N. C."/>
            <person name="Mongue J. A."/>
            <person name="Jaron S. K."/>
        </authorList>
    </citation>
    <scope>NUCLEOTIDE SEQUENCE</scope>
</reference>
<evidence type="ECO:0000256" key="1">
    <source>
        <dbReference type="SAM" id="MobiDB-lite"/>
    </source>
</evidence>
<feature type="non-terminal residue" evidence="2">
    <location>
        <position position="43"/>
    </location>
</feature>
<dbReference type="EMBL" id="CAJVCH010044055">
    <property type="protein sequence ID" value="CAG7717236.1"/>
    <property type="molecule type" value="Genomic_DNA"/>
</dbReference>